<accession>A0ACC1DHE8</accession>
<reference evidence="1 2" key="1">
    <citation type="journal article" date="2021" name="Front. Genet.">
        <title>Chromosome-Level Genome Assembly Reveals Significant Gene Expansion in the Toll and IMD Signaling Pathways of Dendrolimus kikuchii.</title>
        <authorList>
            <person name="Zhou J."/>
            <person name="Wu P."/>
            <person name="Xiong Z."/>
            <person name="Liu N."/>
            <person name="Zhao N."/>
            <person name="Ji M."/>
            <person name="Qiu Y."/>
            <person name="Yang B."/>
        </authorList>
    </citation>
    <scope>NUCLEOTIDE SEQUENCE [LARGE SCALE GENOMIC DNA]</scope>
    <source>
        <strain evidence="1">Ann1</strain>
    </source>
</reference>
<name>A0ACC1DHE8_9NEOP</name>
<evidence type="ECO:0000313" key="2">
    <source>
        <dbReference type="Proteomes" id="UP000824533"/>
    </source>
</evidence>
<protein>
    <submittedName>
        <fullName evidence="1">Uncharacterized protein</fullName>
    </submittedName>
</protein>
<sequence>MQWDFGFVKCSNINSDKMRTISISVFVVLVANVYSEPQFIMAKDDKLGVNFGGYQAAVGLGGFLGGGARGGLFAEAGTPTGQSARAGLGGAVGADGKSAGGLYAGATAGGNVKAEAGLAGGVAVDKTAGVGYATAQSGGHDASAGLGGETSVTGSTGFTYSKTKSFEVPTTVIKETKVSVAPAEIIKYNNINKEVAIDAVNEINPEVQLSNVGFEANAGVNVQTRVHTPVISKEVYVQPQTKVIEKHIVRSKPHRHHVHKTAFIGGYIGADTGVSASPETVIYRTVQPVLEKRVDVGTQATANIGAAVEAGAHGSGGGQVTYTKEVTIGRNSDFFHDIFNIPIATLKAVGNLLSNTAKNVSIQKTATVQAETDSVSPKHASSSYLTEGQISVQTPSASQIIDDIFTIPINTLGAVNKFLENNVPVRKRVQVSQTENEEPTRIRLGPHGRRRANKQIIYIQGSPENIEKSVE</sequence>
<gene>
    <name evidence="1" type="ORF">K1T71_001211</name>
</gene>
<evidence type="ECO:0000313" key="1">
    <source>
        <dbReference type="EMBL" id="KAJ0183235.1"/>
    </source>
</evidence>
<keyword evidence="2" id="KW-1185">Reference proteome</keyword>
<dbReference type="EMBL" id="CM034388">
    <property type="protein sequence ID" value="KAJ0183235.1"/>
    <property type="molecule type" value="Genomic_DNA"/>
</dbReference>
<dbReference type="Proteomes" id="UP000824533">
    <property type="component" value="Linkage Group LG02"/>
</dbReference>
<proteinExistence type="predicted"/>
<organism evidence="1 2">
    <name type="scientific">Dendrolimus kikuchii</name>
    <dbReference type="NCBI Taxonomy" id="765133"/>
    <lineage>
        <taxon>Eukaryota</taxon>
        <taxon>Metazoa</taxon>
        <taxon>Ecdysozoa</taxon>
        <taxon>Arthropoda</taxon>
        <taxon>Hexapoda</taxon>
        <taxon>Insecta</taxon>
        <taxon>Pterygota</taxon>
        <taxon>Neoptera</taxon>
        <taxon>Endopterygota</taxon>
        <taxon>Lepidoptera</taxon>
        <taxon>Glossata</taxon>
        <taxon>Ditrysia</taxon>
        <taxon>Bombycoidea</taxon>
        <taxon>Lasiocampidae</taxon>
        <taxon>Dendrolimus</taxon>
    </lineage>
</organism>
<comment type="caution">
    <text evidence="1">The sequence shown here is derived from an EMBL/GenBank/DDBJ whole genome shotgun (WGS) entry which is preliminary data.</text>
</comment>